<keyword evidence="8" id="KW-0472">Membrane</keyword>
<dbReference type="CDD" id="cd06668">
    <property type="entry name" value="PDZ4_MUPP1-like"/>
    <property type="match status" value="1"/>
</dbReference>
<proteinExistence type="predicted"/>
<dbReference type="InterPro" id="IPR001478">
    <property type="entry name" value="PDZ"/>
</dbReference>
<feature type="domain" description="PDZ" evidence="10">
    <location>
        <begin position="945"/>
        <end position="1013"/>
    </location>
</feature>
<dbReference type="CDD" id="cd10817">
    <property type="entry name" value="PDZ9_MUPP1-like"/>
    <property type="match status" value="1"/>
</dbReference>
<sequence>MLETIDKNRALQAAERLQAKLRERGDVANEDKLNLLKSVLQSSLFSQILNLQTSVQQLKDQVNTTTSAISNVEYAHIPHTSPAVIPTLQNELFLSSNNGNLEAFTGSGTLHINGKPACDEFDQLIKNMAQGRHVEVFELLKPPCGGLGFSVVGLRSENRGELGIFVQEIQEGSVAHRDGRLKETDQILAINGQALDQTITHQQAISILQKAKDNVQLVIARGSLPQLISPIVSRSPSAASTISAHSNPIHWQHVETIELVNDGSGLGFGIVGGKATGVIVKTILPGGVADQHGRLCSGDHILKIGDTDLAGMSSEQVAQVLRQCGNRVKLMIARGAIEEPAAPNSLGITLSSSPSSIPEMQVDASTQKSEESETFDVELTKNVQGLGITIAGYIGDKKLEPSGIFVKSITKSSAVEHDGRIQIGDQIIAVDGTNLQGFTNQQAVEVLRHTGPTVHLTLMRRGVKQEAELTSREDVTKDMVLSPLNASGNKGYPLLSAEIEDIEDAQQQEAALLTKWQRIMGINYEIVVAHVSKFSENSGLGISLEATVGHHFIRSVLPEGPVGHSGKLFSGDELLEVNGITLLGENHQDVVNILKELPIEVTMVCCRRTVPPTSQSGLDSLDLCDIELTEKPHVDLGEFIGSSETEDPVLAMTDVSQNAEEVQGPLAMWEVDVQHIELEKGNKGLGFSILDYQDPIDPASTVIVIRSLVPGGIAEKDGRLLPGDRLMFVNDVNLENSSLEEAVQALKGAPSGTVRIGVAKPLPVDTNEADLADESTFESQYSPDNDSIYSTQASILSLHGSACSDGLNYGPSLPSSPPKDVTENSSDPVLDLHMSLEELYTQNLLQRQDESPSSVDLSMAPASGFTVNDYTPANAIEQQYKCENTRTWAESHLPNEIISSAELTSPVLPDSTGKGSEFLIQQSSLTSTGECVMLQNLSKEMFERTITIAKGNSSLGMTVSANKDGLGMIVRSIIHGGSISRDGRIAVGDCILSINEESTISLTNAQARAMLRRHSLIGPDIKITYVPAEHLEEFKISLGQQPGGVMALDVLSSYTGRDIPELPEREEGEGEESELQNAAYSNWNQPRRVELWREPSKSLGISIVGGRGMGSRLSNGEVMRGIFIKHVLDDSPAGKNGTLKPGDRIVEVDGMDLRDASHEQAVEAIRKAGNPVVFMVQSIINRPRAPSQSESEPEKAPLSTVPPPPSSAFAEMSSDHTQSSASKISEDVDKEDEFGYSWKNVRERYGTLTGELHMIELEKGRSGLGLSLAGNKDRSRMSVFVVGIDPNGAAGKDGRLQIADELLEINGQILYGRSHQNASSIIKCAPSKVKIIFIRNKDAVSQMAVCPGNTVEPLPSASENSQNKEAEPTGTTSDAAVDLCSFKNVQHLELPKDQGGLGIAITEEDTLSGVVIKSLTEHGVAAKDGRLKVGDQILAVDDEVVVGYPVEKFISLLKTAKTTVKLSIRAENRDPQAVASAAGAASGEQKSSSLALMAPSSGSPEPESIPSTSRSSTPAIFASDPATCPIIPGCETTIEISKGRTGLGLSIVGGSDTLLGAIIIHEVYEEGAACKDGRLWAGDQILEVNGIDLRKATHDEAINVLRQTPQRVRLTLYRDEAPYKEEDVYDTLTIELQKKPGKGLGLSIVGKRNDTGVFVSDIVKGGIADADGRLVQGDQILTVNGEDVRNATQEAVAALLKCSLGTVTLEVGRIKASPFHSERRPSQSSQMSEGSLSSFTFPLSGSSTSESLESSLKKNALASEIQGLRTVEIKKGPADSLGISIAGGVGSPLGDVPIFIAMMHPNGVAAQTQKLRVGDRIVTICGTSTEGMTHTQAVNLLKNAPGSIEMQVVAGGDVSVVTGHQQEPASSSLSFTALTSSSIFQDDLGPPQCKSITLDRGPDGLGFSIVGGYGSPHGDLPIYVKTVFAKGAASEDGRLKRGDQIIAVNGQSLEGVTHEEAVAILKRTKGTVTLMVLS</sequence>
<dbReference type="SUPFAM" id="SSF50156">
    <property type="entry name" value="PDZ domain-like"/>
    <property type="match status" value="13"/>
</dbReference>
<dbReference type="CDD" id="cd06669">
    <property type="entry name" value="PDZ5_MUPP1-like"/>
    <property type="match status" value="1"/>
</dbReference>
<feature type="domain" description="PDZ" evidence="10">
    <location>
        <begin position="1088"/>
        <end position="1176"/>
    </location>
</feature>
<dbReference type="Pfam" id="PF16667">
    <property type="entry name" value="MPDZ_u10"/>
    <property type="match status" value="1"/>
</dbReference>
<dbReference type="CDD" id="cd06670">
    <property type="entry name" value="PDZ6_MUPP1-like"/>
    <property type="match status" value="1"/>
</dbReference>
<dbReference type="Gene3D" id="1.10.287.650">
    <property type="entry name" value="L27 domain"/>
    <property type="match status" value="1"/>
</dbReference>
<dbReference type="CDD" id="cd06791">
    <property type="entry name" value="PDZ3_MUPP1-like"/>
    <property type="match status" value="1"/>
</dbReference>
<feature type="domain" description="PDZ" evidence="10">
    <location>
        <begin position="256"/>
        <end position="336"/>
    </location>
</feature>
<dbReference type="RefSeq" id="XP_072584410.1">
    <property type="nucleotide sequence ID" value="XM_072728309.1"/>
</dbReference>
<feature type="domain" description="PDZ" evidence="10">
    <location>
        <begin position="528"/>
        <end position="609"/>
    </location>
</feature>
<name>A0ABM4Y291_VULVU</name>
<feature type="domain" description="PDZ" evidence="10">
    <location>
        <begin position="1533"/>
        <end position="1616"/>
    </location>
</feature>
<comment type="subcellular location">
    <subcellularLocation>
        <location evidence="1">Apical cell membrane</location>
    </subcellularLocation>
    <subcellularLocation>
        <location evidence="2">Cell junction</location>
        <location evidence="2">Tight junction</location>
    </subcellularLocation>
</comment>
<dbReference type="CDD" id="cd06675">
    <property type="entry name" value="PDZ12_MUPP1-like"/>
    <property type="match status" value="1"/>
</dbReference>
<dbReference type="SUPFAM" id="SSF101288">
    <property type="entry name" value="L27 domain"/>
    <property type="match status" value="1"/>
</dbReference>
<dbReference type="CDD" id="cd06672">
    <property type="entry name" value="PDZ8_MUPP1-PDZ7_PATJ-PDZ2_INAD-like"/>
    <property type="match status" value="1"/>
</dbReference>
<feature type="region of interest" description="Disordered" evidence="9">
    <location>
        <begin position="1475"/>
        <end position="1514"/>
    </location>
</feature>
<evidence type="ECO:0000259" key="10">
    <source>
        <dbReference type="PROSITE" id="PS50106"/>
    </source>
</evidence>
<keyword evidence="5" id="KW-0597">Phosphoprotein</keyword>
<feature type="domain" description="PDZ" evidence="10">
    <location>
        <begin position="1387"/>
        <end position="1468"/>
    </location>
</feature>
<evidence type="ECO:0000313" key="13">
    <source>
        <dbReference type="RefSeq" id="XP_072584410.1"/>
    </source>
</evidence>
<dbReference type="GeneID" id="112921987"/>
<keyword evidence="7" id="KW-0965">Cell junction</keyword>
<feature type="domain" description="PDZ" evidence="10">
    <location>
        <begin position="1254"/>
        <end position="1337"/>
    </location>
</feature>
<dbReference type="CDD" id="cd06674">
    <property type="entry name" value="PDZ11_MUPP1-PDZ9_PATJ-like"/>
    <property type="match status" value="1"/>
</dbReference>
<evidence type="ECO:0000256" key="9">
    <source>
        <dbReference type="SAM" id="MobiDB-lite"/>
    </source>
</evidence>
<feature type="domain" description="PDZ" evidence="10">
    <location>
        <begin position="1766"/>
        <end position="1852"/>
    </location>
</feature>
<organism evidence="12 13">
    <name type="scientific">Vulpes vulpes</name>
    <name type="common">Red fox</name>
    <dbReference type="NCBI Taxonomy" id="9627"/>
    <lineage>
        <taxon>Eukaryota</taxon>
        <taxon>Metazoa</taxon>
        <taxon>Chordata</taxon>
        <taxon>Craniata</taxon>
        <taxon>Vertebrata</taxon>
        <taxon>Euteleostomi</taxon>
        <taxon>Mammalia</taxon>
        <taxon>Eutheria</taxon>
        <taxon>Laurasiatheria</taxon>
        <taxon>Carnivora</taxon>
        <taxon>Caniformia</taxon>
        <taxon>Canidae</taxon>
        <taxon>Vulpes</taxon>
    </lineage>
</organism>
<feature type="compositionally biased region" description="Low complexity" evidence="9">
    <location>
        <begin position="1722"/>
        <end position="1738"/>
    </location>
</feature>
<feature type="region of interest" description="Disordered" evidence="9">
    <location>
        <begin position="1183"/>
        <end position="1228"/>
    </location>
</feature>
<evidence type="ECO:0000313" key="12">
    <source>
        <dbReference type="Proteomes" id="UP001652641"/>
    </source>
</evidence>
<feature type="domain" description="PDZ" evidence="10">
    <location>
        <begin position="1629"/>
        <end position="1711"/>
    </location>
</feature>
<dbReference type="CDD" id="cd06689">
    <property type="entry name" value="PDZ1_MUPP1-like"/>
    <property type="match status" value="1"/>
</dbReference>
<dbReference type="Pfam" id="PF09045">
    <property type="entry name" value="L27_2"/>
    <property type="match status" value="1"/>
</dbReference>
<keyword evidence="3" id="KW-0796">Tight junction</keyword>
<feature type="region of interest" description="Disordered" evidence="9">
    <location>
        <begin position="1714"/>
        <end position="1738"/>
    </location>
</feature>
<keyword evidence="12" id="KW-1185">Reference proteome</keyword>
<dbReference type="PROSITE" id="PS50106">
    <property type="entry name" value="PDZ"/>
    <property type="match status" value="13"/>
</dbReference>
<dbReference type="SMART" id="SM00228">
    <property type="entry name" value="PDZ"/>
    <property type="match status" value="13"/>
</dbReference>
<feature type="region of interest" description="Disordered" evidence="9">
    <location>
        <begin position="1351"/>
        <end position="1372"/>
    </location>
</feature>
<dbReference type="Pfam" id="PF00595">
    <property type="entry name" value="PDZ"/>
    <property type="match status" value="13"/>
</dbReference>
<evidence type="ECO:0000256" key="2">
    <source>
        <dbReference type="ARBA" id="ARBA00004435"/>
    </source>
</evidence>
<feature type="domain" description="L27" evidence="11">
    <location>
        <begin position="3"/>
        <end position="63"/>
    </location>
</feature>
<keyword evidence="6" id="KW-0677">Repeat</keyword>
<evidence type="ECO:0000256" key="7">
    <source>
        <dbReference type="ARBA" id="ARBA00022949"/>
    </source>
</evidence>
<feature type="domain" description="PDZ" evidence="10">
    <location>
        <begin position="675"/>
        <end position="751"/>
    </location>
</feature>
<dbReference type="InterPro" id="IPR015132">
    <property type="entry name" value="L27_2"/>
</dbReference>
<dbReference type="PANTHER" id="PTHR19964">
    <property type="entry name" value="MULTIPLE PDZ DOMAIN PROTEIN"/>
    <property type="match status" value="1"/>
</dbReference>
<evidence type="ECO:0000256" key="1">
    <source>
        <dbReference type="ARBA" id="ARBA00004221"/>
    </source>
</evidence>
<keyword evidence="4" id="KW-1003">Cell membrane</keyword>
<feature type="domain" description="PDZ" evidence="10">
    <location>
        <begin position="1891"/>
        <end position="1974"/>
    </location>
</feature>
<feature type="domain" description="PDZ" evidence="10">
    <location>
        <begin position="136"/>
        <end position="223"/>
    </location>
</feature>
<reference evidence="13" key="1">
    <citation type="submission" date="2025-08" db="UniProtKB">
        <authorList>
            <consortium name="RefSeq"/>
        </authorList>
    </citation>
    <scope>IDENTIFICATION</scope>
    <source>
        <tissue evidence="13">Cell line</tissue>
    </source>
</reference>
<dbReference type="CDD" id="cd06671">
    <property type="entry name" value="PDZ7_MUPP1-PD6_PATJ-like"/>
    <property type="match status" value="1"/>
</dbReference>
<evidence type="ECO:0000256" key="5">
    <source>
        <dbReference type="ARBA" id="ARBA00022553"/>
    </source>
</evidence>
<dbReference type="CDD" id="cd06676">
    <property type="entry name" value="PDZ13_MUPP1-like"/>
    <property type="match status" value="1"/>
</dbReference>
<evidence type="ECO:0000256" key="6">
    <source>
        <dbReference type="ARBA" id="ARBA00022737"/>
    </source>
</evidence>
<evidence type="ECO:0000256" key="3">
    <source>
        <dbReference type="ARBA" id="ARBA00022427"/>
    </source>
</evidence>
<protein>
    <submittedName>
        <fullName evidence="13">Multiple PDZ domain protein isoform X24</fullName>
    </submittedName>
</protein>
<gene>
    <name evidence="13" type="primary">MPDZ</name>
</gene>
<dbReference type="CDD" id="cd06673">
    <property type="entry name" value="PDZ10_MUPP1-PDZ8_PATJ-like"/>
    <property type="match status" value="1"/>
</dbReference>
<evidence type="ECO:0000256" key="4">
    <source>
        <dbReference type="ARBA" id="ARBA00022475"/>
    </source>
</evidence>
<dbReference type="InterPro" id="IPR004172">
    <property type="entry name" value="L27_dom"/>
</dbReference>
<accession>A0ABM4Y291</accession>
<dbReference type="InterPro" id="IPR032078">
    <property type="entry name" value="MPDZ_u10"/>
</dbReference>
<dbReference type="PROSITE" id="PS51022">
    <property type="entry name" value="L27"/>
    <property type="match status" value="1"/>
</dbReference>
<dbReference type="InterPro" id="IPR036034">
    <property type="entry name" value="PDZ_sf"/>
</dbReference>
<evidence type="ECO:0000256" key="8">
    <source>
        <dbReference type="ARBA" id="ARBA00023136"/>
    </source>
</evidence>
<evidence type="ECO:0000259" key="11">
    <source>
        <dbReference type="PROSITE" id="PS51022"/>
    </source>
</evidence>
<dbReference type="CDD" id="cd06667">
    <property type="entry name" value="PDZ2_MUPP1-like"/>
    <property type="match status" value="1"/>
</dbReference>
<dbReference type="InterPro" id="IPR036892">
    <property type="entry name" value="L27_dom_sf"/>
</dbReference>
<dbReference type="InterPro" id="IPR051342">
    <property type="entry name" value="PDZ_scaffold"/>
</dbReference>
<dbReference type="PANTHER" id="PTHR19964:SF10">
    <property type="entry name" value="MULTIPLE PDZ DOMAIN PROTEIN"/>
    <property type="match status" value="1"/>
</dbReference>
<dbReference type="Proteomes" id="UP001652641">
    <property type="component" value="Chromosome 12"/>
</dbReference>
<dbReference type="Gene3D" id="2.30.42.10">
    <property type="match status" value="13"/>
</dbReference>
<feature type="domain" description="PDZ" evidence="10">
    <location>
        <begin position="376"/>
        <end position="462"/>
    </location>
</feature>